<sequence>MQKITSFRAHDGLMSLAIHPTLPYVLSSPCSRHHEKKLWNWEKGWECTQTFEREYFERDFVCQVAFDPKDANRFASTSEYTVKVWSLNSPKSNYTLPKYFDKVNFLEFFTRDDQQYLITGSHDMAARIWDMQMKKYVPNKLQTLMSPLASVFSHPNLPILLTCSSDGTSHFWSSKDFRLEGVLDYGYGGDVRGIACLMVSKSKPRCLYVIGQEAALTILDIENEKYQKDSVESSAPQSCADVKPEEIDSDVKTQGSKELLHVHSLKLHFPFQAHKLIPCPLHLTNNTDKHMAFRLSKEEGLLWWPHPFARMPLSGIVPPRSTYTLIVTMREQTNLVQEQNFNLILHSCISGDKYIYTFEDQSVCNMFFEDAKETGNVVHKVELEAVLSVQGQPMSENESTGEGAIRPLINIWGLFHPAKDFSGALCSLDADLTESWIITGHRHGDVSIWKCGTQRMMSSINTWEETGVPRNILNTQHDVYSVKFITRRRWFVAGTYDGFIHVYNYETRMEFIKKFKVHSSGIRDTGIYLSRALVVHPTKPYVLSTFEEMKLWDWDKDWKCIQTFEREHSDSIRQVAFNPKDINTFASASSDHTIKFWRLNSSISEYTLRGHSDKVNCLEFFTGDGQQYLITGSQDCTAKIWGLQEKMCVHTMDVFMSPVVSVIYLPDIQYLTTGSEDGTVHLWNSSSFRLERIFNIGCGGPVRSLCLMGSNRVVIQQEGEISIMDIDTISETSASATSNKLIRVDPPELRFPVVQEVSSALKISNITGHQVAFSIWSSSNRADYNALPTKGVLSPSATVQIVVTRVAHEWVPADLAPEEVVFVKGIVVVEGLDATDVTYDMFKPKTGRIVHEVELDIVSIASEIIPKVRLPWTLDVHPTEPWIMMTQGDYHVHIWNFKTREDKPIAIKGREVTSAKFIALKQWIMAGCSSGLIYVYSYNPVNKNPVKKIRVLQRPSKTLAVHATEPSSKSVNSLAVHATEPYVLSAFQDGKILIWNYENNWELMKTVNAKSLPVELVEFNDYGNNWELMKAFRAKSLSVDHVAFNPKDTDMFASAQDKTIKIWNLHSGECKRILSGHSGLVVCLDYFHLGGKLHLITGSHDRTAKIWDCETGRCVQTLKGHMDVVKIACCHPDLSILITGSQDGSVRLWDSTTFEHERTLNLDLGEVYAIASLRSSRIAIGNEKGLALVEIDLKDKKDVGVESTKGLAPLETNLKDKDRGVKSTKGLAPVQIDHEVKKDGVVESTETDLEDTKDGIVENTIAIMGSKKDTVRIVKEISSSIVPSELIKVDPLELRFPVAQIVSSTLKICNITDDYVAFSISSNNNTAKCTMLPSSKGVLSPQSTLDVLVRFFFPEKRKSFKPKEVVTVKSTVVEQSLMTTDVTHDMFKTETSRNVELDVFFVASKTISKIKSVCTIDVHPTDTWMVITQGDKSFRMNYRTKKVELVVLTGGKVSLAKFIAREEWIVAGFTSGLLCVYSSDSQKRIHVLREHSTSIKSLAIHGTKPYVLSASCDGKILLWDYGKGWHLIKTFDAISQLDKGNTVEQVVFNPMDTDIFASAQDKTVKIWDLHSGECKRILSGHSGLVVCLDYFHLGDKLHLITGSHDGTAKIWDCETGSCVQTLKGHTDVVKIACFHPDLLIIITASWDGSVRLWDSTNFRLERTLDFKLGKVNSVACLKGLTRIAIGHEKGLVLADIKP</sequence>
<evidence type="ECO:0000256" key="4">
    <source>
        <dbReference type="ARBA" id="ARBA00023329"/>
    </source>
</evidence>
<feature type="repeat" description="WD" evidence="7">
    <location>
        <begin position="1488"/>
        <end position="1520"/>
    </location>
</feature>
<comment type="subcellular location">
    <subcellularLocation>
        <location evidence="1">Cytoplasmic vesicle membrane</location>
    </subcellularLocation>
</comment>
<feature type="repeat" description="WD" evidence="7">
    <location>
        <begin position="1622"/>
        <end position="1663"/>
    </location>
</feature>
<dbReference type="InterPro" id="IPR036322">
    <property type="entry name" value="WD40_repeat_dom_sf"/>
</dbReference>
<name>F2DI72_HORVV</name>
<dbReference type="Gene3D" id="2.130.10.10">
    <property type="entry name" value="YVTN repeat-like/Quinoprotein amine dehydrogenase"/>
    <property type="match status" value="5"/>
</dbReference>
<feature type="repeat" description="WD" evidence="7">
    <location>
        <begin position="565"/>
        <end position="607"/>
    </location>
</feature>
<dbReference type="Pfam" id="PF00400">
    <property type="entry name" value="WD40"/>
    <property type="match status" value="12"/>
</dbReference>
<dbReference type="InterPro" id="IPR001680">
    <property type="entry name" value="WD40_rpt"/>
</dbReference>
<dbReference type="InterPro" id="IPR000535">
    <property type="entry name" value="MSP_dom"/>
</dbReference>
<evidence type="ECO:0000259" key="8">
    <source>
        <dbReference type="PROSITE" id="PS50202"/>
    </source>
</evidence>
<dbReference type="InterPro" id="IPR008962">
    <property type="entry name" value="PapD-like_sf"/>
</dbReference>
<evidence type="ECO:0000256" key="6">
    <source>
        <dbReference type="ARBA" id="ARBA00032920"/>
    </source>
</evidence>
<dbReference type="SUPFAM" id="SSF50998">
    <property type="entry name" value="Quinoprotein alcohol dehydrogenase-like"/>
    <property type="match status" value="2"/>
</dbReference>
<evidence type="ECO:0000313" key="9">
    <source>
        <dbReference type="EMBL" id="BAJ94793.1"/>
    </source>
</evidence>
<dbReference type="InterPro" id="IPR019775">
    <property type="entry name" value="WD40_repeat_CS"/>
</dbReference>
<dbReference type="CDD" id="cd00200">
    <property type="entry name" value="WD40"/>
    <property type="match status" value="2"/>
</dbReference>
<protein>
    <recommendedName>
        <fullName evidence="6">Beta'-coat protein</fullName>
    </recommendedName>
</protein>
<feature type="repeat" description="WD" evidence="7">
    <location>
        <begin position="1118"/>
        <end position="1159"/>
    </location>
</feature>
<feature type="domain" description="MSP" evidence="8">
    <location>
        <begin position="741"/>
        <end position="860"/>
    </location>
</feature>
<feature type="repeat" description="WD" evidence="7">
    <location>
        <begin position="1074"/>
        <end position="1117"/>
    </location>
</feature>
<dbReference type="PANTHER" id="PTHR19876">
    <property type="entry name" value="COATOMER"/>
    <property type="match status" value="1"/>
</dbReference>
<evidence type="ECO:0000256" key="1">
    <source>
        <dbReference type="ARBA" id="ARBA00004156"/>
    </source>
</evidence>
<reference evidence="9" key="1">
    <citation type="journal article" date="2011" name="Plant Physiol.">
        <title>Comprehensive sequence analysis of 24,783 barley full-length cDNAs derived from 12 clone libraries.</title>
        <authorList>
            <person name="Matsumoto T."/>
            <person name="Tanaka T."/>
            <person name="Sakai H."/>
            <person name="Amano N."/>
            <person name="Kanamori H."/>
            <person name="Kurita K."/>
            <person name="Kikuta A."/>
            <person name="Kamiya K."/>
            <person name="Yamamoto M."/>
            <person name="Ikawa H."/>
            <person name="Fujii N."/>
            <person name="Hori K."/>
            <person name="Itoh T."/>
            <person name="Sato K."/>
        </authorList>
    </citation>
    <scope>NUCLEOTIDE SEQUENCE</scope>
    <source>
        <tissue evidence="9">Shoot and root</tissue>
    </source>
</reference>
<evidence type="ECO:0000256" key="7">
    <source>
        <dbReference type="PROSITE-ProRule" id="PRU00221"/>
    </source>
</evidence>
<dbReference type="SUPFAM" id="SSF50978">
    <property type="entry name" value="WD40 repeat-like"/>
    <property type="match status" value="2"/>
</dbReference>
<accession>F2DI72</accession>
<dbReference type="SUPFAM" id="SSF49354">
    <property type="entry name" value="PapD-like"/>
    <property type="match status" value="3"/>
</dbReference>
<dbReference type="InterPro" id="IPR011047">
    <property type="entry name" value="Quinoprotein_ADH-like_sf"/>
</dbReference>
<dbReference type="PROSITE" id="PS50082">
    <property type="entry name" value="WD_REPEATS_2"/>
    <property type="match status" value="12"/>
</dbReference>
<dbReference type="FunFam" id="2.130.10.10:FF:000016">
    <property type="entry name" value="Coatomer alpha subunit, putative"/>
    <property type="match status" value="2"/>
</dbReference>
<feature type="repeat" description="WD" evidence="7">
    <location>
        <begin position="964"/>
        <end position="1005"/>
    </location>
</feature>
<dbReference type="InterPro" id="IPR050844">
    <property type="entry name" value="Coatomer_complex_subunit"/>
</dbReference>
<feature type="repeat" description="WD" evidence="7">
    <location>
        <begin position="652"/>
        <end position="693"/>
    </location>
</feature>
<evidence type="ECO:0000256" key="2">
    <source>
        <dbReference type="ARBA" id="ARBA00022574"/>
    </source>
</evidence>
<keyword evidence="2 7" id="KW-0853">WD repeat</keyword>
<evidence type="ECO:0000256" key="3">
    <source>
        <dbReference type="ARBA" id="ARBA00022737"/>
    </source>
</evidence>
<feature type="repeat" description="WD" evidence="7">
    <location>
        <begin position="1541"/>
        <end position="1577"/>
    </location>
</feature>
<feature type="repeat" description="WD" evidence="7">
    <location>
        <begin position="1032"/>
        <end position="1073"/>
    </location>
</feature>
<dbReference type="InterPro" id="IPR013783">
    <property type="entry name" value="Ig-like_fold"/>
</dbReference>
<dbReference type="Gene3D" id="2.60.40.10">
    <property type="entry name" value="Immunoglobulins"/>
    <property type="match status" value="3"/>
</dbReference>
<dbReference type="EMBL" id="AK363590">
    <property type="protein sequence ID" value="BAJ94793.1"/>
    <property type="molecule type" value="mRNA"/>
</dbReference>
<keyword evidence="4" id="KW-0968">Cytoplasmic vesicle</keyword>
<proteinExistence type="evidence at transcript level"/>
<organism evidence="9">
    <name type="scientific">Hordeum vulgare subsp. vulgare</name>
    <name type="common">Domesticated barley</name>
    <dbReference type="NCBI Taxonomy" id="112509"/>
    <lineage>
        <taxon>Eukaryota</taxon>
        <taxon>Viridiplantae</taxon>
        <taxon>Streptophyta</taxon>
        <taxon>Embryophyta</taxon>
        <taxon>Tracheophyta</taxon>
        <taxon>Spermatophyta</taxon>
        <taxon>Magnoliopsida</taxon>
        <taxon>Liliopsida</taxon>
        <taxon>Poales</taxon>
        <taxon>Poaceae</taxon>
        <taxon>BOP clade</taxon>
        <taxon>Pooideae</taxon>
        <taxon>Triticodae</taxon>
        <taxon>Triticeae</taxon>
        <taxon>Hordeinae</taxon>
        <taxon>Hordeum</taxon>
    </lineage>
</organism>
<dbReference type="PRINTS" id="PR00320">
    <property type="entry name" value="GPROTEINBRPT"/>
</dbReference>
<dbReference type="InterPro" id="IPR020472">
    <property type="entry name" value="WD40_PAC1"/>
</dbReference>
<dbReference type="SMART" id="SM00320">
    <property type="entry name" value="WD40"/>
    <property type="match status" value="19"/>
</dbReference>
<comment type="function">
    <text evidence="5">The coatomer is a cytosolic protein complex that binds to dilysine motifs and reversibly associates with Golgi non-clathrin-coated vesicles, which further mediate biosynthetic protein transport from the ER, via the Golgi up to the trans Golgi network. Coatomer complex is required for budding from Golgi membranes, and is essential for the retrograde Golgi-to-ER transport of dilysine-tagged proteins.</text>
</comment>
<feature type="domain" description="MSP" evidence="8">
    <location>
        <begin position="1278"/>
        <end position="1405"/>
    </location>
</feature>
<feature type="repeat" description="WD" evidence="7">
    <location>
        <begin position="608"/>
        <end position="651"/>
    </location>
</feature>
<dbReference type="GO" id="GO:0030659">
    <property type="term" value="C:cytoplasmic vesicle membrane"/>
    <property type="evidence" value="ECO:0007669"/>
    <property type="project" value="UniProtKB-SubCell"/>
</dbReference>
<evidence type="ECO:0000256" key="5">
    <source>
        <dbReference type="ARBA" id="ARBA00025536"/>
    </source>
</evidence>
<dbReference type="PROSITE" id="PS00678">
    <property type="entry name" value="WD_REPEATS_1"/>
    <property type="match status" value="3"/>
</dbReference>
<feature type="repeat" description="WD" evidence="7">
    <location>
        <begin position="1578"/>
        <end position="1621"/>
    </location>
</feature>
<dbReference type="PROSITE" id="PS50202">
    <property type="entry name" value="MSP"/>
    <property type="match status" value="2"/>
</dbReference>
<dbReference type="PROSITE" id="PS50294">
    <property type="entry name" value="WD_REPEATS_REGION"/>
    <property type="match status" value="8"/>
</dbReference>
<dbReference type="PANTHER" id="PTHR19876:SF72">
    <property type="entry name" value="COATOMER WD ASSOCIATED REGION DOMAIN-CONTAINING PROTEIN"/>
    <property type="match status" value="1"/>
</dbReference>
<dbReference type="Pfam" id="PF00635">
    <property type="entry name" value="Motile_Sperm"/>
    <property type="match status" value="2"/>
</dbReference>
<feature type="repeat" description="WD" evidence="7">
    <location>
        <begin position="113"/>
        <end position="139"/>
    </location>
</feature>
<keyword evidence="3" id="KW-0677">Repeat</keyword>
<dbReference type="InterPro" id="IPR015943">
    <property type="entry name" value="WD40/YVTN_repeat-like_dom_sf"/>
</dbReference>